<organism evidence="1 2">
    <name type="scientific">Candidatus Moanibacter tarae</name>
    <dbReference type="NCBI Taxonomy" id="2200854"/>
    <lineage>
        <taxon>Bacteria</taxon>
        <taxon>Pseudomonadati</taxon>
        <taxon>Verrucomicrobiota</taxon>
        <taxon>Opitutia</taxon>
        <taxon>Puniceicoccales</taxon>
        <taxon>Puniceicoccales incertae sedis</taxon>
        <taxon>Candidatus Moanibacter</taxon>
    </lineage>
</organism>
<protein>
    <submittedName>
        <fullName evidence="1">Uncharacterized protein</fullName>
    </submittedName>
</protein>
<name>A0A2Z4AF35_9BACT</name>
<dbReference type="KEGG" id="mtar:DF168_02198"/>
<dbReference type="EMBL" id="CP029803">
    <property type="protein sequence ID" value="AWT60973.1"/>
    <property type="molecule type" value="Genomic_DNA"/>
</dbReference>
<accession>A0A2Z4AF35</accession>
<dbReference type="SUPFAM" id="SSF51197">
    <property type="entry name" value="Clavaminate synthase-like"/>
    <property type="match status" value="1"/>
</dbReference>
<gene>
    <name evidence="1" type="ORF">DF168_02198</name>
</gene>
<sequence length="220" mass="24788">MTIAITATQVHQLNDWGWTVLENLLVDEELERISSAMDEVANHLRQEKGVESKESVSCRNGLVRHEAFLALLDHPKILPLVVDALGWNIQNRDSIFDYAAPLQEGSDPKKLKLGWHFVYEEEFAGTTVDRVMPLLDFKVGWYISDHAEPGHNGNPLGSEPTSRPESQYWFTEDWDSVPLKAWAEDQAGDGPHGWGLGYGATFSKGPDFEFTQLKVPEKKV</sequence>
<evidence type="ECO:0000313" key="1">
    <source>
        <dbReference type="EMBL" id="AWT60973.1"/>
    </source>
</evidence>
<reference evidence="1 2" key="1">
    <citation type="submission" date="2018-06" db="EMBL/GenBank/DDBJ databases">
        <title>Draft Genome Sequence of a Novel Marine Bacterium Related to the Verrucomicrobia.</title>
        <authorList>
            <person name="Vosseberg J."/>
            <person name="Martijn J."/>
            <person name="Ettema T.J.G."/>
        </authorList>
    </citation>
    <scope>NUCLEOTIDE SEQUENCE [LARGE SCALE GENOMIC DNA]</scope>
    <source>
        <strain evidence="1">TARA_B100001123</strain>
    </source>
</reference>
<dbReference type="Proteomes" id="UP000247465">
    <property type="component" value="Chromosome"/>
</dbReference>
<proteinExistence type="predicted"/>
<dbReference type="AlphaFoldDB" id="A0A2Z4AF35"/>
<dbReference type="Gene3D" id="2.60.120.620">
    <property type="entry name" value="q2cbj1_9rhob like domain"/>
    <property type="match status" value="1"/>
</dbReference>
<evidence type="ECO:0000313" key="2">
    <source>
        <dbReference type="Proteomes" id="UP000247465"/>
    </source>
</evidence>